<dbReference type="PANTHER" id="PTHR30137">
    <property type="entry name" value="LUCIFERASE-LIKE MONOOXYGENASE"/>
    <property type="match status" value="1"/>
</dbReference>
<comment type="caution">
    <text evidence="2">The sequence shown here is derived from an EMBL/GenBank/DDBJ whole genome shotgun (WGS) entry which is preliminary data.</text>
</comment>
<dbReference type="EC" id="1.-.-.-" evidence="2"/>
<dbReference type="PANTHER" id="PTHR30137:SF15">
    <property type="entry name" value="BLL6902 PROTEIN"/>
    <property type="match status" value="1"/>
</dbReference>
<sequence>MAEEAAAADLISGGRLQLGISRGSPETALNGYEAFGYVPGEGSTDADDARTKTEIFRAAIAGAGVAPANPQMTGTTGLLPVEPRSPGLPDRIWWGSGTRKTAQWTAEQGMNLMSSTLLTEDTGVPFDELQAEQLQIFRDAWKEAGWEREPRVSVSRSILPIIDDETRHYFGLRAQADAKDQVGYLDGGLARFGRSYIGEPDVIAEELATDAAVRDADTVLVTVPNQLGVDFNARILESIVRDIKPALG</sequence>
<dbReference type="InterPro" id="IPR036661">
    <property type="entry name" value="Luciferase-like_sf"/>
</dbReference>
<dbReference type="InterPro" id="IPR050766">
    <property type="entry name" value="Bact_Lucif_Oxidored"/>
</dbReference>
<dbReference type="GO" id="GO:0016491">
    <property type="term" value="F:oxidoreductase activity"/>
    <property type="evidence" value="ECO:0007669"/>
    <property type="project" value="UniProtKB-KW"/>
</dbReference>
<organism evidence="2 3">
    <name type="scientific">Lysobacter korlensis</name>
    <dbReference type="NCBI Taxonomy" id="553636"/>
    <lineage>
        <taxon>Bacteria</taxon>
        <taxon>Pseudomonadati</taxon>
        <taxon>Pseudomonadota</taxon>
        <taxon>Gammaproteobacteria</taxon>
        <taxon>Lysobacterales</taxon>
        <taxon>Lysobacteraceae</taxon>
        <taxon>Lysobacter</taxon>
    </lineage>
</organism>
<reference evidence="2 3" key="1">
    <citation type="submission" date="2024-09" db="EMBL/GenBank/DDBJ databases">
        <authorList>
            <person name="Sun Q."/>
            <person name="Mori K."/>
        </authorList>
    </citation>
    <scope>NUCLEOTIDE SEQUENCE [LARGE SCALE GENOMIC DNA]</scope>
    <source>
        <strain evidence="2 3">KCTC 23076</strain>
    </source>
</reference>
<evidence type="ECO:0000313" key="3">
    <source>
        <dbReference type="Proteomes" id="UP001589896"/>
    </source>
</evidence>
<dbReference type="Pfam" id="PF00296">
    <property type="entry name" value="Bac_luciferase"/>
    <property type="match status" value="1"/>
</dbReference>
<dbReference type="SUPFAM" id="SSF51679">
    <property type="entry name" value="Bacterial luciferase-like"/>
    <property type="match status" value="1"/>
</dbReference>
<dbReference type="Gene3D" id="3.20.20.30">
    <property type="entry name" value="Luciferase-like domain"/>
    <property type="match status" value="1"/>
</dbReference>
<accession>A0ABV6RXY1</accession>
<proteinExistence type="predicted"/>
<evidence type="ECO:0000313" key="2">
    <source>
        <dbReference type="EMBL" id="MFC0681839.1"/>
    </source>
</evidence>
<feature type="domain" description="Luciferase-like" evidence="1">
    <location>
        <begin position="1"/>
        <end position="157"/>
    </location>
</feature>
<keyword evidence="2" id="KW-0560">Oxidoreductase</keyword>
<protein>
    <submittedName>
        <fullName evidence="2">LLM class flavin-dependent oxidoreductase</fullName>
        <ecNumber evidence="2">1.-.-.-</ecNumber>
    </submittedName>
</protein>
<dbReference type="EMBL" id="JBHLTG010000009">
    <property type="protein sequence ID" value="MFC0681839.1"/>
    <property type="molecule type" value="Genomic_DNA"/>
</dbReference>
<name>A0ABV6RXY1_9GAMM</name>
<evidence type="ECO:0000259" key="1">
    <source>
        <dbReference type="Pfam" id="PF00296"/>
    </source>
</evidence>
<dbReference type="Proteomes" id="UP001589896">
    <property type="component" value="Unassembled WGS sequence"/>
</dbReference>
<dbReference type="RefSeq" id="WP_386675213.1">
    <property type="nucleotide sequence ID" value="NZ_JBHLTG010000009.1"/>
</dbReference>
<keyword evidence="3" id="KW-1185">Reference proteome</keyword>
<dbReference type="InterPro" id="IPR011251">
    <property type="entry name" value="Luciferase-like_dom"/>
</dbReference>
<gene>
    <name evidence="2" type="ORF">ACFFGH_28740</name>
</gene>